<dbReference type="PROSITE" id="PS51257">
    <property type="entry name" value="PROKAR_LIPOPROTEIN"/>
    <property type="match status" value="1"/>
</dbReference>
<proteinExistence type="predicted"/>
<dbReference type="GeneID" id="82891112"/>
<sequence>MKNMRIALLLMAVGLMSVSCEEEKLDTSMRIPGLGGEEYIPNEIDEWLYDNFTAPYNIEVIYRWDASQVQSSWLRPIVPVEEDSVVTFMTAIRDVWFEPYERAVGDVFLKKMTPKQVVLGGSGEYQFGAIKLGQAEGGLKILLLNVNNFDRSTDISDPEQETSPEGANCIRQFLHTIEHEFAHILHQTTMFDKTYESISAGKYNPTGWTDVEYAEAQSLGFITPYAMSGKDEDFVEMISVIMVYGREWYDDMVQKTCFQNGKLVNETAYDAFTRKEAIVVDYMKNVWGIKFYDDAEGKGIVTYVQEAIEQQLD</sequence>
<keyword evidence="2" id="KW-1185">Reference proteome</keyword>
<dbReference type="Proteomes" id="UP001059295">
    <property type="component" value="Chromosome"/>
</dbReference>
<accession>A0ABY5V2T0</accession>
<organism evidence="1 2">
    <name type="scientific">Alistipes ihumii AP11</name>
    <dbReference type="NCBI Taxonomy" id="1211813"/>
    <lineage>
        <taxon>Bacteria</taxon>
        <taxon>Pseudomonadati</taxon>
        <taxon>Bacteroidota</taxon>
        <taxon>Bacteroidia</taxon>
        <taxon>Bacteroidales</taxon>
        <taxon>Rikenellaceae</taxon>
        <taxon>Alistipes</taxon>
    </lineage>
</organism>
<evidence type="ECO:0000313" key="2">
    <source>
        <dbReference type="Proteomes" id="UP001059295"/>
    </source>
</evidence>
<protein>
    <submittedName>
        <fullName evidence="1">Zinc-binding metallopeptidase</fullName>
    </submittedName>
</protein>
<gene>
    <name evidence="1" type="ORF">NQ491_05220</name>
</gene>
<name>A0ABY5V2T0_9BACT</name>
<dbReference type="InterPro" id="IPR030890">
    <property type="entry name" value="LP_HExxH_w_TonB"/>
</dbReference>
<dbReference type="EMBL" id="CP102294">
    <property type="protein sequence ID" value="UWN58173.1"/>
    <property type="molecule type" value="Genomic_DNA"/>
</dbReference>
<reference evidence="1" key="1">
    <citation type="journal article" date="2022" name="Cell">
        <title>Design, construction, and in vivo augmentation of a complex gut microbiome.</title>
        <authorList>
            <person name="Cheng A.G."/>
            <person name="Ho P.Y."/>
            <person name="Aranda-Diaz A."/>
            <person name="Jain S."/>
            <person name="Yu F.B."/>
            <person name="Meng X."/>
            <person name="Wang M."/>
            <person name="Iakiviak M."/>
            <person name="Nagashima K."/>
            <person name="Zhao A."/>
            <person name="Murugkar P."/>
            <person name="Patil A."/>
            <person name="Atabakhsh K."/>
            <person name="Weakley A."/>
            <person name="Yan J."/>
            <person name="Brumbaugh A.R."/>
            <person name="Higginbottom S."/>
            <person name="Dimas A."/>
            <person name="Shiver A.L."/>
            <person name="Deutschbauer A."/>
            <person name="Neff N."/>
            <person name="Sonnenburg J.L."/>
            <person name="Huang K.C."/>
            <person name="Fischbach M.A."/>
        </authorList>
    </citation>
    <scope>NUCLEOTIDE SEQUENCE</scope>
    <source>
        <strain evidence="1">AP11</strain>
    </source>
</reference>
<evidence type="ECO:0000313" key="1">
    <source>
        <dbReference type="EMBL" id="UWN58173.1"/>
    </source>
</evidence>
<dbReference type="Pfam" id="PF15890">
    <property type="entry name" value="Peptidase_Mx1"/>
    <property type="match status" value="1"/>
</dbReference>
<dbReference type="RefSeq" id="WP_019246548.1">
    <property type="nucleotide sequence ID" value="NZ_CAPH01000017.1"/>
</dbReference>
<dbReference type="NCBIfam" id="TIGR04549">
    <property type="entry name" value="LP_HExxH_w_tonB"/>
    <property type="match status" value="1"/>
</dbReference>
<dbReference type="Gene3D" id="3.40.390.70">
    <property type="match status" value="1"/>
</dbReference>